<keyword evidence="1" id="KW-0472">Membrane</keyword>
<dbReference type="Proteomes" id="UP000053469">
    <property type="component" value="Unassembled WGS sequence"/>
</dbReference>
<reference evidence="3" key="1">
    <citation type="journal article" date="2015" name="MBio">
        <title>Genome-Resolved Metagenomic Analysis Reveals Roles for Candidate Phyla and Other Microbial Community Members in Biogeochemical Transformations in Oil Reservoirs.</title>
        <authorList>
            <person name="Hu P."/>
            <person name="Tom L."/>
            <person name="Singh A."/>
            <person name="Thomas B.C."/>
            <person name="Baker B.J."/>
            <person name="Piceno Y.M."/>
            <person name="Andersen G.L."/>
            <person name="Banfield J.F."/>
        </authorList>
    </citation>
    <scope>NUCLEOTIDE SEQUENCE [LARGE SCALE GENOMIC DNA]</scope>
</reference>
<comment type="function">
    <text evidence="1">Could be involved in insertion of integral membrane proteins into the membrane.</text>
</comment>
<evidence type="ECO:0000313" key="3">
    <source>
        <dbReference type="Proteomes" id="UP000053469"/>
    </source>
</evidence>
<protein>
    <recommendedName>
        <fullName evidence="1">Putative membrane protein insertion efficiency factor</fullName>
    </recommendedName>
</protein>
<accession>A0A101GZ80</accession>
<dbReference type="PANTHER" id="PTHR33383">
    <property type="entry name" value="MEMBRANE PROTEIN INSERTION EFFICIENCY FACTOR-RELATED"/>
    <property type="match status" value="1"/>
</dbReference>
<dbReference type="PATRIC" id="fig|1641388.3.peg.144"/>
<comment type="caution">
    <text evidence="2">The sequence shown here is derived from an EMBL/GenBank/DDBJ whole genome shotgun (WGS) entry which is preliminary data.</text>
</comment>
<comment type="subcellular location">
    <subcellularLocation>
        <location evidence="1">Cell membrane</location>
        <topology evidence="1">Peripheral membrane protein</topology>
        <orientation evidence="1">Cytoplasmic side</orientation>
    </subcellularLocation>
</comment>
<keyword evidence="1" id="KW-1003">Cell membrane</keyword>
<organism evidence="2 3">
    <name type="scientific">candidate division WS6 bacterium 36_33</name>
    <dbReference type="NCBI Taxonomy" id="1641388"/>
    <lineage>
        <taxon>Bacteria</taxon>
        <taxon>Candidatus Dojkabacteria</taxon>
    </lineage>
</organism>
<dbReference type="HAMAP" id="MF_00386">
    <property type="entry name" value="UPF0161_YidD"/>
    <property type="match status" value="1"/>
</dbReference>
<dbReference type="GO" id="GO:0005886">
    <property type="term" value="C:plasma membrane"/>
    <property type="evidence" value="ECO:0007669"/>
    <property type="project" value="UniProtKB-SubCell"/>
</dbReference>
<dbReference type="NCBIfam" id="TIGR00278">
    <property type="entry name" value="membrane protein insertion efficiency factor YidD"/>
    <property type="match status" value="1"/>
</dbReference>
<evidence type="ECO:0000313" key="2">
    <source>
        <dbReference type="EMBL" id="KUK67354.1"/>
    </source>
</evidence>
<dbReference type="InterPro" id="IPR002696">
    <property type="entry name" value="Membr_insert_effic_factor_YidD"/>
</dbReference>
<evidence type="ECO:0000256" key="1">
    <source>
        <dbReference type="HAMAP-Rule" id="MF_00386"/>
    </source>
</evidence>
<dbReference type="PANTHER" id="PTHR33383:SF1">
    <property type="entry name" value="MEMBRANE PROTEIN INSERTION EFFICIENCY FACTOR-RELATED"/>
    <property type="match status" value="1"/>
</dbReference>
<gene>
    <name evidence="2" type="ORF">XD87_0185</name>
</gene>
<name>A0A101GZ80_9BACT</name>
<dbReference type="EMBL" id="LGGI01000017">
    <property type="protein sequence ID" value="KUK67354.1"/>
    <property type="molecule type" value="Genomic_DNA"/>
</dbReference>
<dbReference type="Pfam" id="PF01809">
    <property type="entry name" value="YidD"/>
    <property type="match status" value="1"/>
</dbReference>
<dbReference type="AlphaFoldDB" id="A0A101GZ80"/>
<proteinExistence type="inferred from homology"/>
<comment type="similarity">
    <text evidence="1">Belongs to the UPF0161 family.</text>
</comment>
<sequence>MLKKLVLLIIRGYQKTFSFDHGVMGKLLPNTRFCKFTPTCSEYGYGAIDKHGVFKGGWLFLKRFVRCNPWTEPGTYDPVP</sequence>
<dbReference type="SMART" id="SM01234">
    <property type="entry name" value="Haemolytic"/>
    <property type="match status" value="1"/>
</dbReference>